<dbReference type="InterPro" id="IPR005624">
    <property type="entry name" value="PduO/GlcC-like"/>
</dbReference>
<dbReference type="PANTHER" id="PTHR34309">
    <property type="entry name" value="SLR1406 PROTEIN"/>
    <property type="match status" value="1"/>
</dbReference>
<dbReference type="SUPFAM" id="SSF143744">
    <property type="entry name" value="GlcG-like"/>
    <property type="match status" value="1"/>
</dbReference>
<dbReference type="EMBL" id="CP093547">
    <property type="protein sequence ID" value="UNP31115.1"/>
    <property type="molecule type" value="Genomic_DNA"/>
</dbReference>
<organism evidence="1 2">
    <name type="scientific">Lysobacter gummosus</name>
    <dbReference type="NCBI Taxonomy" id="262324"/>
    <lineage>
        <taxon>Bacteria</taxon>
        <taxon>Pseudomonadati</taxon>
        <taxon>Pseudomonadota</taxon>
        <taxon>Gammaproteobacteria</taxon>
        <taxon>Lysobacterales</taxon>
        <taxon>Lysobacteraceae</taxon>
        <taxon>Lysobacter</taxon>
    </lineage>
</organism>
<gene>
    <name evidence="1" type="ORF">MOV92_07675</name>
</gene>
<dbReference type="Pfam" id="PF03928">
    <property type="entry name" value="HbpS-like"/>
    <property type="match status" value="1"/>
</dbReference>
<dbReference type="Proteomes" id="UP000829194">
    <property type="component" value="Chromosome"/>
</dbReference>
<accession>A0ABY3XHL2</accession>
<dbReference type="RefSeq" id="WP_187313148.1">
    <property type="nucleotide sequence ID" value="NZ_CP011131.1"/>
</dbReference>
<reference evidence="1 2" key="1">
    <citation type="submission" date="2022-03" db="EMBL/GenBank/DDBJ databases">
        <title>Complete genome sequence of Lysobacter capsici VKM B-2533 and Lysobacter gummosus 10.1.1, promising sources of lytic agents.</title>
        <authorList>
            <person name="Tarlachkov S.V."/>
            <person name="Kudryakova I.V."/>
            <person name="Afoshin A.S."/>
            <person name="Leontyevskaya E.A."/>
            <person name="Leontyevskaya N.V."/>
        </authorList>
    </citation>
    <scope>NUCLEOTIDE SEQUENCE [LARGE SCALE GENOMIC DNA]</scope>
    <source>
        <strain evidence="1 2">10.1.1</strain>
    </source>
</reference>
<dbReference type="InterPro" id="IPR038084">
    <property type="entry name" value="PduO/GlcC-like_sf"/>
</dbReference>
<proteinExistence type="predicted"/>
<dbReference type="PANTHER" id="PTHR34309:SF1">
    <property type="entry name" value="PROTEIN GLCG"/>
    <property type="match status" value="1"/>
</dbReference>
<evidence type="ECO:0000313" key="1">
    <source>
        <dbReference type="EMBL" id="UNP31115.1"/>
    </source>
</evidence>
<dbReference type="Gene3D" id="3.30.450.150">
    <property type="entry name" value="Haem-degrading domain"/>
    <property type="match status" value="1"/>
</dbReference>
<evidence type="ECO:0000313" key="2">
    <source>
        <dbReference type="Proteomes" id="UP000829194"/>
    </source>
</evidence>
<sequence length="171" mass="17914">MPPRHARSSALVWLTPLLLGIAFTATAAMKIELTQRTVLNLAAVKQIAQAAEDKARAQGLSVSIAIVDDAGRLMHFQRMDGTPNSSVEVAIGKAVHAVNYRRDTAFHQKLLSEGNNVVLGLPGITPIEGGVRLLHGDQVIGGIGVSGAQATQDGEIAQAGADLLKPANRAQ</sequence>
<keyword evidence="2" id="KW-1185">Reference proteome</keyword>
<name>A0ABY3XHL2_9GAMM</name>
<dbReference type="InterPro" id="IPR052517">
    <property type="entry name" value="GlcG_carb_metab_protein"/>
</dbReference>
<protein>
    <submittedName>
        <fullName evidence="1">Heme-binding protein</fullName>
    </submittedName>
</protein>